<name>A0ABZ2NCV7_9BACI</name>
<dbReference type="SUPFAM" id="SSF111331">
    <property type="entry name" value="NAD kinase/diacylglycerol kinase-like"/>
    <property type="match status" value="1"/>
</dbReference>
<dbReference type="Pfam" id="PF19279">
    <property type="entry name" value="YegS_C"/>
    <property type="match status" value="1"/>
</dbReference>
<evidence type="ECO:0000256" key="9">
    <source>
        <dbReference type="ARBA" id="ARBA00023209"/>
    </source>
</evidence>
<keyword evidence="4" id="KW-0808">Transferase</keyword>
<evidence type="ECO:0000256" key="10">
    <source>
        <dbReference type="ARBA" id="ARBA00023264"/>
    </source>
</evidence>
<keyword evidence="3" id="KW-0444">Lipid biosynthesis</keyword>
<gene>
    <name evidence="12" type="ORF">WCV65_12990</name>
</gene>
<evidence type="ECO:0000256" key="3">
    <source>
        <dbReference type="ARBA" id="ARBA00022516"/>
    </source>
</evidence>
<evidence type="ECO:0000313" key="13">
    <source>
        <dbReference type="Proteomes" id="UP001377337"/>
    </source>
</evidence>
<accession>A0ABZ2NCV7</accession>
<keyword evidence="5" id="KW-0547">Nucleotide-binding</keyword>
<evidence type="ECO:0000256" key="5">
    <source>
        <dbReference type="ARBA" id="ARBA00022741"/>
    </source>
</evidence>
<dbReference type="Pfam" id="PF00781">
    <property type="entry name" value="DAGK_cat"/>
    <property type="match status" value="1"/>
</dbReference>
<dbReference type="Gene3D" id="2.60.200.40">
    <property type="match status" value="1"/>
</dbReference>
<organism evidence="12 13">
    <name type="scientific">Metabacillus sediminis</name>
    <dbReference type="NCBI Taxonomy" id="3117746"/>
    <lineage>
        <taxon>Bacteria</taxon>
        <taxon>Bacillati</taxon>
        <taxon>Bacillota</taxon>
        <taxon>Bacilli</taxon>
        <taxon>Bacillales</taxon>
        <taxon>Bacillaceae</taxon>
        <taxon>Metabacillus</taxon>
    </lineage>
</organism>
<keyword evidence="10" id="KW-1208">Phospholipid metabolism</keyword>
<evidence type="ECO:0000256" key="6">
    <source>
        <dbReference type="ARBA" id="ARBA00022777"/>
    </source>
</evidence>
<comment type="cofactor">
    <cofactor evidence="1">
        <name>Mg(2+)</name>
        <dbReference type="ChEBI" id="CHEBI:18420"/>
    </cofactor>
</comment>
<dbReference type="EMBL" id="CP147407">
    <property type="protein sequence ID" value="WXB95481.1"/>
    <property type="molecule type" value="Genomic_DNA"/>
</dbReference>
<dbReference type="SMART" id="SM00046">
    <property type="entry name" value="DAGKc"/>
    <property type="match status" value="1"/>
</dbReference>
<evidence type="ECO:0000313" key="12">
    <source>
        <dbReference type="EMBL" id="WXB95481.1"/>
    </source>
</evidence>
<dbReference type="InterPro" id="IPR045540">
    <property type="entry name" value="YegS/DAGK_C"/>
</dbReference>
<dbReference type="InterPro" id="IPR001206">
    <property type="entry name" value="Diacylglycerol_kinase_cat_dom"/>
</dbReference>
<dbReference type="InterPro" id="IPR005218">
    <property type="entry name" value="Diacylglycerol/lipid_kinase"/>
</dbReference>
<sequence length="298" mass="32642">MKKTMLIINGSAGQKNVEKSLQIIVPVLTKASPHLLILQTQRALDAKRYCELYGEEMDIVYILGGDGTVHECINGLAQLKNRPAVGILPGGTCNDFARTLGIPANLKEAVQVLSNGSKRKIDVLQASELYFLNFWGIGLITETSNNIVGAEKAMLGKISYFLSAFRTVQKMDPFPVHLKADDQEFDGEAVMVIVANGGFIGTNPLPYPGIEPDDGKADVFILKNTNLATIRDLLTMKDASQWDNNESDLLHFTGANMEITTETPMKADTDGEVYSGTPETIKVLNQHLDFLVPNEETK</sequence>
<dbReference type="NCBIfam" id="TIGR00147">
    <property type="entry name" value="YegS/Rv2252/BmrU family lipid kinase"/>
    <property type="match status" value="1"/>
</dbReference>
<evidence type="ECO:0000256" key="8">
    <source>
        <dbReference type="ARBA" id="ARBA00023098"/>
    </source>
</evidence>
<dbReference type="PANTHER" id="PTHR12358">
    <property type="entry name" value="SPHINGOSINE KINASE"/>
    <property type="match status" value="1"/>
</dbReference>
<dbReference type="InterPro" id="IPR016064">
    <property type="entry name" value="NAD/diacylglycerol_kinase_sf"/>
</dbReference>
<keyword evidence="9" id="KW-0594">Phospholipid biosynthesis</keyword>
<dbReference type="Proteomes" id="UP001377337">
    <property type="component" value="Chromosome"/>
</dbReference>
<keyword evidence="8" id="KW-0443">Lipid metabolism</keyword>
<keyword evidence="13" id="KW-1185">Reference proteome</keyword>
<evidence type="ECO:0000256" key="1">
    <source>
        <dbReference type="ARBA" id="ARBA00001946"/>
    </source>
</evidence>
<dbReference type="Gene3D" id="3.40.50.10330">
    <property type="entry name" value="Probable inorganic polyphosphate/atp-NAD kinase, domain 1"/>
    <property type="match status" value="1"/>
</dbReference>
<dbReference type="PANTHER" id="PTHR12358:SF107">
    <property type="entry name" value="LIPID KINASE BMRU-RELATED"/>
    <property type="match status" value="1"/>
</dbReference>
<dbReference type="InterPro" id="IPR017438">
    <property type="entry name" value="ATP-NAD_kinase_N"/>
</dbReference>
<comment type="similarity">
    <text evidence="2">Belongs to the diacylglycerol/lipid kinase family.</text>
</comment>
<protein>
    <submittedName>
        <fullName evidence="12">YegS/Rv2252/BmrU family lipid kinase</fullName>
    </submittedName>
</protein>
<dbReference type="InterPro" id="IPR050187">
    <property type="entry name" value="Lipid_Phosphate_FormReg"/>
</dbReference>
<proteinExistence type="inferred from homology"/>
<dbReference type="GO" id="GO:0016301">
    <property type="term" value="F:kinase activity"/>
    <property type="evidence" value="ECO:0007669"/>
    <property type="project" value="UniProtKB-KW"/>
</dbReference>
<dbReference type="PROSITE" id="PS50146">
    <property type="entry name" value="DAGK"/>
    <property type="match status" value="1"/>
</dbReference>
<keyword evidence="7" id="KW-0067">ATP-binding</keyword>
<reference evidence="12 13" key="1">
    <citation type="submission" date="2024-02" db="EMBL/GenBank/DDBJ databases">
        <title>Seven novel Bacillus-like species.</title>
        <authorList>
            <person name="Liu G."/>
        </authorList>
    </citation>
    <scope>NUCLEOTIDE SEQUENCE [LARGE SCALE GENOMIC DNA]</scope>
    <source>
        <strain evidence="12 13">FJAT-52054</strain>
    </source>
</reference>
<evidence type="ECO:0000259" key="11">
    <source>
        <dbReference type="PROSITE" id="PS50146"/>
    </source>
</evidence>
<dbReference type="RefSeq" id="WP_338777013.1">
    <property type="nucleotide sequence ID" value="NZ_CP147407.1"/>
</dbReference>
<evidence type="ECO:0000256" key="7">
    <source>
        <dbReference type="ARBA" id="ARBA00022840"/>
    </source>
</evidence>
<evidence type="ECO:0000256" key="2">
    <source>
        <dbReference type="ARBA" id="ARBA00005983"/>
    </source>
</evidence>
<feature type="domain" description="DAGKc" evidence="11">
    <location>
        <begin position="1"/>
        <end position="130"/>
    </location>
</feature>
<evidence type="ECO:0000256" key="4">
    <source>
        <dbReference type="ARBA" id="ARBA00022679"/>
    </source>
</evidence>
<keyword evidence="6 12" id="KW-0418">Kinase</keyword>